<reference evidence="1" key="1">
    <citation type="submission" date="2022-01" db="EMBL/GenBank/DDBJ databases">
        <title>Draft genome of Methanogenium marinum DSM 15558.</title>
        <authorList>
            <person name="Chen S.-C."/>
            <person name="You Y.-T."/>
        </authorList>
    </citation>
    <scope>NUCLEOTIDE SEQUENCE</scope>
    <source>
        <strain evidence="1">DSM 15558</strain>
    </source>
</reference>
<sequence length="118" mass="12600">MQPEPGTLAQGRGETLTVTIAEETYYLGRDDIHALLFYGQSIPLTRIEEDGISSNGAVFITTVIDGHITVHASGRAILIVTRAGYFTIPFTSFQQVARGDAVSAPLFPTMPDFAGGLA</sequence>
<dbReference type="Proteomes" id="UP001143747">
    <property type="component" value="Unassembled WGS sequence"/>
</dbReference>
<accession>A0A9Q4KSC1</accession>
<dbReference type="RefSeq" id="WP_274924392.1">
    <property type="nucleotide sequence ID" value="NZ_JAKELO010000002.1"/>
</dbReference>
<organism evidence="1 2">
    <name type="scientific">Methanogenium marinum</name>
    <dbReference type="NCBI Taxonomy" id="348610"/>
    <lineage>
        <taxon>Archaea</taxon>
        <taxon>Methanobacteriati</taxon>
        <taxon>Methanobacteriota</taxon>
        <taxon>Stenosarchaea group</taxon>
        <taxon>Methanomicrobia</taxon>
        <taxon>Methanomicrobiales</taxon>
        <taxon>Methanomicrobiaceae</taxon>
        <taxon>Methanogenium</taxon>
    </lineage>
</organism>
<comment type="caution">
    <text evidence="1">The sequence shown here is derived from an EMBL/GenBank/DDBJ whole genome shotgun (WGS) entry which is preliminary data.</text>
</comment>
<keyword evidence="2" id="KW-1185">Reference proteome</keyword>
<dbReference type="AlphaFoldDB" id="A0A9Q4KSC1"/>
<protein>
    <submittedName>
        <fullName evidence="1">Uncharacterized protein</fullName>
    </submittedName>
</protein>
<proteinExistence type="predicted"/>
<name>A0A9Q4KSC1_9EURY</name>
<dbReference type="EMBL" id="JAKELO010000002">
    <property type="protein sequence ID" value="MDE4907744.1"/>
    <property type="molecule type" value="Genomic_DNA"/>
</dbReference>
<evidence type="ECO:0000313" key="2">
    <source>
        <dbReference type="Proteomes" id="UP001143747"/>
    </source>
</evidence>
<evidence type="ECO:0000313" key="1">
    <source>
        <dbReference type="EMBL" id="MDE4907744.1"/>
    </source>
</evidence>
<gene>
    <name evidence="1" type="ORF">L0665_03845</name>
</gene>